<keyword evidence="1" id="KW-0489">Methyltransferase</keyword>
<dbReference type="GO" id="GO:0032259">
    <property type="term" value="P:methylation"/>
    <property type="evidence" value="ECO:0007669"/>
    <property type="project" value="UniProtKB-KW"/>
</dbReference>
<dbReference type="PANTHER" id="PTHR43648">
    <property type="entry name" value="ELECTRON TRANSFER FLAVOPROTEIN BETA SUBUNIT LYSINE METHYLTRANSFERASE"/>
    <property type="match status" value="1"/>
</dbReference>
<evidence type="ECO:0000256" key="2">
    <source>
        <dbReference type="ARBA" id="ARBA00022679"/>
    </source>
</evidence>
<reference evidence="3 4" key="1">
    <citation type="submission" date="2019-03" db="EMBL/GenBank/DDBJ databases">
        <title>Genomic Encyclopedia of Type Strains, Phase IV (KMG-IV): sequencing the most valuable type-strain genomes for metagenomic binning, comparative biology and taxonomic classification.</title>
        <authorList>
            <person name="Goeker M."/>
        </authorList>
    </citation>
    <scope>NUCLEOTIDE SEQUENCE [LARGE SCALE GENOMIC DNA]</scope>
    <source>
        <strain evidence="3 4">DSM 19345</strain>
    </source>
</reference>
<dbReference type="EMBL" id="SMAK01000003">
    <property type="protein sequence ID" value="TCT11780.1"/>
    <property type="molecule type" value="Genomic_DNA"/>
</dbReference>
<dbReference type="InterPro" id="IPR050078">
    <property type="entry name" value="Ribosomal_L11_MeTrfase_PrmA"/>
</dbReference>
<evidence type="ECO:0000313" key="3">
    <source>
        <dbReference type="EMBL" id="TCT11780.1"/>
    </source>
</evidence>
<dbReference type="AlphaFoldDB" id="A0A4R3MDR0"/>
<organism evidence="3 4">
    <name type="scientific">Tepidamorphus gemmatus</name>
    <dbReference type="NCBI Taxonomy" id="747076"/>
    <lineage>
        <taxon>Bacteria</taxon>
        <taxon>Pseudomonadati</taxon>
        <taxon>Pseudomonadota</taxon>
        <taxon>Alphaproteobacteria</taxon>
        <taxon>Hyphomicrobiales</taxon>
        <taxon>Tepidamorphaceae</taxon>
        <taxon>Tepidamorphus</taxon>
    </lineage>
</organism>
<keyword evidence="4" id="KW-1185">Reference proteome</keyword>
<dbReference type="Gene3D" id="3.40.50.150">
    <property type="entry name" value="Vaccinia Virus protein VP39"/>
    <property type="match status" value="1"/>
</dbReference>
<keyword evidence="2" id="KW-0808">Transferase</keyword>
<comment type="caution">
    <text evidence="3">The sequence shown here is derived from an EMBL/GenBank/DDBJ whole genome shotgun (WGS) entry which is preliminary data.</text>
</comment>
<accession>A0A4R3MDR0</accession>
<dbReference type="Pfam" id="PF06325">
    <property type="entry name" value="PrmA"/>
    <property type="match status" value="1"/>
</dbReference>
<dbReference type="CDD" id="cd02440">
    <property type="entry name" value="AdoMet_MTases"/>
    <property type="match status" value="1"/>
</dbReference>
<protein>
    <submittedName>
        <fullName evidence="3">Putative nicotinamide N-methyase</fullName>
    </submittedName>
</protein>
<dbReference type="InterPro" id="IPR029063">
    <property type="entry name" value="SAM-dependent_MTases_sf"/>
</dbReference>
<dbReference type="Proteomes" id="UP000295678">
    <property type="component" value="Unassembled WGS sequence"/>
</dbReference>
<sequence>MTARPVAPDGMARRSFVLDNTALLPVPLCPEILLHVADEALALWQRTEQELDEIGLPAPFWAFAWAGGQALARHVLDHRDTVAGRHVLDLGAGSGLVGIAAMRAGAASVTAIDPDPWAIAAIGLNAAANGVNVTAVEGDGLDGEASGFDVVLIGDLFYEQPLAERLLAFVERAHRGGAAILIGDPGRSYLPRHRLVRLAEYSVPTTRALEDSEIKRTAVWSPGWPAR</sequence>
<evidence type="ECO:0000313" key="4">
    <source>
        <dbReference type="Proteomes" id="UP000295678"/>
    </source>
</evidence>
<name>A0A4R3MDR0_9HYPH</name>
<dbReference type="PANTHER" id="PTHR43648:SF1">
    <property type="entry name" value="ELECTRON TRANSFER FLAVOPROTEIN BETA SUBUNIT LYSINE METHYLTRANSFERASE"/>
    <property type="match status" value="1"/>
</dbReference>
<evidence type="ECO:0000256" key="1">
    <source>
        <dbReference type="ARBA" id="ARBA00022603"/>
    </source>
</evidence>
<proteinExistence type="predicted"/>
<gene>
    <name evidence="3" type="ORF">EDC22_10392</name>
</gene>
<dbReference type="SUPFAM" id="SSF53335">
    <property type="entry name" value="S-adenosyl-L-methionine-dependent methyltransferases"/>
    <property type="match status" value="1"/>
</dbReference>
<dbReference type="GO" id="GO:0016279">
    <property type="term" value="F:protein-lysine N-methyltransferase activity"/>
    <property type="evidence" value="ECO:0007669"/>
    <property type="project" value="TreeGrafter"/>
</dbReference>